<proteinExistence type="predicted"/>
<sequence>MQNQTHQATPKPQPRCCGITLSEHLSTLPALQHAAGKHPMLQDWLQHMLTEAAKQDRTMLYWYASRADGYLLGVGAGGNLRVTSEMLELGQLCRRLKAEPAQ</sequence>
<evidence type="ECO:0000313" key="1">
    <source>
        <dbReference type="EMBL" id="KKO04021.1"/>
    </source>
</evidence>
<protein>
    <submittedName>
        <fullName evidence="1">Uncharacterized protein</fullName>
    </submittedName>
</protein>
<dbReference type="AlphaFoldDB" id="A0A0F9VFX0"/>
<accession>A0A0F9VFX0</accession>
<comment type="caution">
    <text evidence="1">The sequence shown here is derived from an EMBL/GenBank/DDBJ whole genome shotgun (WGS) entry which is preliminary data.</text>
</comment>
<dbReference type="EMBL" id="LAZR01000024">
    <property type="protein sequence ID" value="KKO04021.1"/>
    <property type="molecule type" value="Genomic_DNA"/>
</dbReference>
<reference evidence="1" key="1">
    <citation type="journal article" date="2015" name="Nature">
        <title>Complex archaea that bridge the gap between prokaryotes and eukaryotes.</title>
        <authorList>
            <person name="Spang A."/>
            <person name="Saw J.H."/>
            <person name="Jorgensen S.L."/>
            <person name="Zaremba-Niedzwiedzka K."/>
            <person name="Martijn J."/>
            <person name="Lind A.E."/>
            <person name="van Eijk R."/>
            <person name="Schleper C."/>
            <person name="Guy L."/>
            <person name="Ettema T.J."/>
        </authorList>
    </citation>
    <scope>NUCLEOTIDE SEQUENCE</scope>
</reference>
<gene>
    <name evidence="1" type="ORF">LCGC14_0089150</name>
</gene>
<organism evidence="1">
    <name type="scientific">marine sediment metagenome</name>
    <dbReference type="NCBI Taxonomy" id="412755"/>
    <lineage>
        <taxon>unclassified sequences</taxon>
        <taxon>metagenomes</taxon>
        <taxon>ecological metagenomes</taxon>
    </lineage>
</organism>
<name>A0A0F9VFX0_9ZZZZ</name>